<accession>A0A7W6P290</accession>
<feature type="transmembrane region" description="Helical" evidence="11">
    <location>
        <begin position="6"/>
        <end position="25"/>
    </location>
</feature>
<evidence type="ECO:0000256" key="6">
    <source>
        <dbReference type="ARBA" id="ARBA00022989"/>
    </source>
</evidence>
<sequence>MLDIGWTELLVIAIVLIVVVGPKDLPPMIRAFGKTMASLRRMAGEFRTQFDDALREADLDDVRKTIADAQNLNPANGLRDALNPLRQMGEEIKADLRKVTTPPVSPAEMSAPSALETPAAPEAPVTASEPPPAPLVSTPPAVNEPAPVSMPSAAPAKPKAVRKPRAKAVAEPVAEAPAAKPRKTAAKPKAAASEPVKKAAPRKKKTTEAGKDEA</sequence>
<dbReference type="GO" id="GO:0008320">
    <property type="term" value="F:protein transmembrane transporter activity"/>
    <property type="evidence" value="ECO:0007669"/>
    <property type="project" value="UniProtKB-UniRule"/>
</dbReference>
<dbReference type="InterPro" id="IPR003369">
    <property type="entry name" value="TatA/B/E"/>
</dbReference>
<evidence type="ECO:0000313" key="12">
    <source>
        <dbReference type="EMBL" id="MBB4103611.1"/>
    </source>
</evidence>
<dbReference type="RefSeq" id="WP_183792293.1">
    <property type="nucleotide sequence ID" value="NZ_JACIDU010000007.1"/>
</dbReference>
<keyword evidence="4 9" id="KW-0812">Transmembrane</keyword>
<dbReference type="Gene3D" id="1.20.5.3310">
    <property type="match status" value="1"/>
</dbReference>
<dbReference type="HAMAP" id="MF_00237">
    <property type="entry name" value="TatB"/>
    <property type="match status" value="1"/>
</dbReference>
<evidence type="ECO:0000256" key="7">
    <source>
        <dbReference type="ARBA" id="ARBA00023010"/>
    </source>
</evidence>
<comment type="subunit">
    <text evidence="9">The Tat system comprises two distinct complexes: a TatABC complex, containing multiple copies of TatA, TatB and TatC subunits, and a separate TatA complex, containing only TatA subunits. Substrates initially bind to the TatABC complex, which probably triggers association of the separate TatA complex to form the active translocon.</text>
</comment>
<evidence type="ECO:0000256" key="9">
    <source>
        <dbReference type="HAMAP-Rule" id="MF_00237"/>
    </source>
</evidence>
<feature type="compositionally biased region" description="Low complexity" evidence="10">
    <location>
        <begin position="167"/>
        <end position="179"/>
    </location>
</feature>
<feature type="compositionally biased region" description="Low complexity" evidence="10">
    <location>
        <begin position="135"/>
        <end position="158"/>
    </location>
</feature>
<reference evidence="12 13" key="1">
    <citation type="submission" date="2020-08" db="EMBL/GenBank/DDBJ databases">
        <title>Genomic Encyclopedia of Type Strains, Phase IV (KMG-IV): sequencing the most valuable type-strain genomes for metagenomic binning, comparative biology and taxonomic classification.</title>
        <authorList>
            <person name="Goeker M."/>
        </authorList>
    </citation>
    <scope>NUCLEOTIDE SEQUENCE [LARGE SCALE GENOMIC DNA]</scope>
    <source>
        <strain evidence="12 13">DSM 26385</strain>
    </source>
</reference>
<dbReference type="Pfam" id="PF02416">
    <property type="entry name" value="TatA_B_E"/>
    <property type="match status" value="1"/>
</dbReference>
<dbReference type="InterPro" id="IPR018448">
    <property type="entry name" value="TatB"/>
</dbReference>
<keyword evidence="6 9" id="KW-1133">Transmembrane helix</keyword>
<dbReference type="PANTHER" id="PTHR33162">
    <property type="entry name" value="SEC-INDEPENDENT PROTEIN TRANSLOCASE PROTEIN TATA, CHLOROPLASTIC"/>
    <property type="match status" value="1"/>
</dbReference>
<comment type="function">
    <text evidence="9">Part of the twin-arginine translocation (Tat) system that transports large folded proteins containing a characteristic twin-arginine motif in their signal peptide across membranes. Together with TatC, TatB is part of a receptor directly interacting with Tat signal peptides. TatB may form an oligomeric binding site that transiently accommodates folded Tat precursor proteins before their translocation.</text>
</comment>
<organism evidence="12 13">
    <name type="scientific">Allorhizobium borbori</name>
    <dbReference type="NCBI Taxonomy" id="485907"/>
    <lineage>
        <taxon>Bacteria</taxon>
        <taxon>Pseudomonadati</taxon>
        <taxon>Pseudomonadota</taxon>
        <taxon>Alphaproteobacteria</taxon>
        <taxon>Hyphomicrobiales</taxon>
        <taxon>Rhizobiaceae</taxon>
        <taxon>Rhizobium/Agrobacterium group</taxon>
        <taxon>Allorhizobium</taxon>
    </lineage>
</organism>
<feature type="compositionally biased region" description="Low complexity" evidence="10">
    <location>
        <begin position="110"/>
        <end position="128"/>
    </location>
</feature>
<feature type="region of interest" description="Disordered" evidence="10">
    <location>
        <begin position="98"/>
        <end position="214"/>
    </location>
</feature>
<keyword evidence="5 9" id="KW-0653">Protein transport</keyword>
<dbReference type="EMBL" id="JACIDU010000007">
    <property type="protein sequence ID" value="MBB4103611.1"/>
    <property type="molecule type" value="Genomic_DNA"/>
</dbReference>
<dbReference type="PANTHER" id="PTHR33162:SF1">
    <property type="entry name" value="SEC-INDEPENDENT PROTEIN TRANSLOCASE PROTEIN TATA, CHLOROPLASTIC"/>
    <property type="match status" value="1"/>
</dbReference>
<comment type="caution">
    <text evidence="12">The sequence shown here is derived from an EMBL/GenBank/DDBJ whole genome shotgun (WGS) entry which is preliminary data.</text>
</comment>
<proteinExistence type="inferred from homology"/>
<keyword evidence="13" id="KW-1185">Reference proteome</keyword>
<keyword evidence="8 9" id="KW-0472">Membrane</keyword>
<gene>
    <name evidence="9" type="primary">tatB</name>
    <name evidence="12" type="ORF">GGQ66_002169</name>
</gene>
<evidence type="ECO:0000256" key="5">
    <source>
        <dbReference type="ARBA" id="ARBA00022927"/>
    </source>
</evidence>
<keyword evidence="3 9" id="KW-1003">Cell membrane</keyword>
<evidence type="ECO:0000313" key="13">
    <source>
        <dbReference type="Proteomes" id="UP000584824"/>
    </source>
</evidence>
<keyword evidence="7 9" id="KW-0811">Translocation</keyword>
<dbReference type="Proteomes" id="UP000584824">
    <property type="component" value="Unassembled WGS sequence"/>
</dbReference>
<name>A0A7W6P290_9HYPH</name>
<dbReference type="AlphaFoldDB" id="A0A7W6P290"/>
<evidence type="ECO:0000256" key="8">
    <source>
        <dbReference type="ARBA" id="ARBA00023136"/>
    </source>
</evidence>
<keyword evidence="2 9" id="KW-0813">Transport</keyword>
<evidence type="ECO:0000256" key="4">
    <source>
        <dbReference type="ARBA" id="ARBA00022692"/>
    </source>
</evidence>
<dbReference type="PRINTS" id="PR01506">
    <property type="entry name" value="TATBPROTEIN"/>
</dbReference>
<dbReference type="GO" id="GO:0043953">
    <property type="term" value="P:protein transport by the Tat complex"/>
    <property type="evidence" value="ECO:0007669"/>
    <property type="project" value="UniProtKB-UniRule"/>
</dbReference>
<dbReference type="NCBIfam" id="TIGR01410">
    <property type="entry name" value="tatB"/>
    <property type="match status" value="1"/>
</dbReference>
<comment type="similarity">
    <text evidence="9">Belongs to the TatB family.</text>
</comment>
<evidence type="ECO:0000256" key="10">
    <source>
        <dbReference type="SAM" id="MobiDB-lite"/>
    </source>
</evidence>
<evidence type="ECO:0000256" key="2">
    <source>
        <dbReference type="ARBA" id="ARBA00022448"/>
    </source>
</evidence>
<evidence type="ECO:0000256" key="3">
    <source>
        <dbReference type="ARBA" id="ARBA00022475"/>
    </source>
</evidence>
<comment type="subcellular location">
    <subcellularLocation>
        <location evidence="9">Cell membrane</location>
        <topology evidence="9">Single-pass membrane protein</topology>
    </subcellularLocation>
    <subcellularLocation>
        <location evidence="1">Membrane</location>
        <topology evidence="1">Single-pass membrane protein</topology>
    </subcellularLocation>
</comment>
<dbReference type="GO" id="GO:0033281">
    <property type="term" value="C:TAT protein transport complex"/>
    <property type="evidence" value="ECO:0007669"/>
    <property type="project" value="UniProtKB-UniRule"/>
</dbReference>
<evidence type="ECO:0000256" key="11">
    <source>
        <dbReference type="SAM" id="Phobius"/>
    </source>
</evidence>
<protein>
    <recommendedName>
        <fullName evidence="9">Sec-independent protein translocase protein TatB</fullName>
    </recommendedName>
</protein>
<evidence type="ECO:0000256" key="1">
    <source>
        <dbReference type="ARBA" id="ARBA00004167"/>
    </source>
</evidence>